<dbReference type="PANTHER" id="PTHR47381">
    <property type="entry name" value="ALPHA/BETA-HYDROLASES SUPERFAMILY PROTEIN"/>
    <property type="match status" value="1"/>
</dbReference>
<name>A0A165Q0M4_EXIGL</name>
<accession>A0A165Q0M4</accession>
<evidence type="ECO:0000313" key="1">
    <source>
        <dbReference type="EMBL" id="KZW02918.1"/>
    </source>
</evidence>
<dbReference type="STRING" id="1314781.A0A165Q0M4"/>
<dbReference type="Gene3D" id="3.40.50.1820">
    <property type="entry name" value="alpha/beta hydrolase"/>
    <property type="match status" value="1"/>
</dbReference>
<organism evidence="1 2">
    <name type="scientific">Exidia glandulosa HHB12029</name>
    <dbReference type="NCBI Taxonomy" id="1314781"/>
    <lineage>
        <taxon>Eukaryota</taxon>
        <taxon>Fungi</taxon>
        <taxon>Dikarya</taxon>
        <taxon>Basidiomycota</taxon>
        <taxon>Agaricomycotina</taxon>
        <taxon>Agaricomycetes</taxon>
        <taxon>Auriculariales</taxon>
        <taxon>Exidiaceae</taxon>
        <taxon>Exidia</taxon>
    </lineage>
</organism>
<dbReference type="InterPro" id="IPR029058">
    <property type="entry name" value="AB_hydrolase_fold"/>
</dbReference>
<sequence>QRNHGWRIIDKKSNDAWDKDPAKDNEKHALDMFTIQTGTARDVSFLIDFFPAYLYPSGENRVVEWGVIGYSLGGHSAWILLREDPRITIGIPIVGCPTYEPLMKWRMKQTFGTPDLEAPRYPDTFREYVSKGVAVPYTALDASNPFYGKKILVLSGKDDQLVHWSASETFIDALEVGPQGVKRVIVEEGVGHTMT</sequence>
<evidence type="ECO:0000313" key="2">
    <source>
        <dbReference type="Proteomes" id="UP000077266"/>
    </source>
</evidence>
<reference evidence="1 2" key="1">
    <citation type="journal article" date="2016" name="Mol. Biol. Evol.">
        <title>Comparative Genomics of Early-Diverging Mushroom-Forming Fungi Provides Insights into the Origins of Lignocellulose Decay Capabilities.</title>
        <authorList>
            <person name="Nagy L.G."/>
            <person name="Riley R."/>
            <person name="Tritt A."/>
            <person name="Adam C."/>
            <person name="Daum C."/>
            <person name="Floudas D."/>
            <person name="Sun H."/>
            <person name="Yadav J.S."/>
            <person name="Pangilinan J."/>
            <person name="Larsson K.H."/>
            <person name="Matsuura K."/>
            <person name="Barry K."/>
            <person name="Labutti K."/>
            <person name="Kuo R."/>
            <person name="Ohm R.A."/>
            <person name="Bhattacharya S.S."/>
            <person name="Shirouzu T."/>
            <person name="Yoshinaga Y."/>
            <person name="Martin F.M."/>
            <person name="Grigoriev I.V."/>
            <person name="Hibbett D.S."/>
        </authorList>
    </citation>
    <scope>NUCLEOTIDE SEQUENCE [LARGE SCALE GENOMIC DNA]</scope>
    <source>
        <strain evidence="1 2">HHB12029</strain>
    </source>
</reference>
<dbReference type="SUPFAM" id="SSF53474">
    <property type="entry name" value="alpha/beta-Hydrolases"/>
    <property type="match status" value="1"/>
</dbReference>
<gene>
    <name evidence="1" type="ORF">EXIGLDRAFT_586244</name>
</gene>
<dbReference type="AlphaFoldDB" id="A0A165Q0M4"/>
<evidence type="ECO:0008006" key="3">
    <source>
        <dbReference type="Google" id="ProtNLM"/>
    </source>
</evidence>
<keyword evidence="2" id="KW-1185">Reference proteome</keyword>
<dbReference type="InParanoid" id="A0A165Q0M4"/>
<dbReference type="OrthoDB" id="2152248at2759"/>
<dbReference type="EMBL" id="KV425886">
    <property type="protein sequence ID" value="KZW02918.1"/>
    <property type="molecule type" value="Genomic_DNA"/>
</dbReference>
<dbReference type="Proteomes" id="UP000077266">
    <property type="component" value="Unassembled WGS sequence"/>
</dbReference>
<feature type="non-terminal residue" evidence="1">
    <location>
        <position position="1"/>
    </location>
</feature>
<dbReference type="PANTHER" id="PTHR47381:SF3">
    <property type="entry name" value="ALPHA_BETA-HYDROLASES SUPERFAMILY PROTEIN"/>
    <property type="match status" value="1"/>
</dbReference>
<protein>
    <recommendedName>
        <fullName evidence="3">Peptidase S9 prolyl oligopeptidase catalytic domain-containing protein</fullName>
    </recommendedName>
</protein>
<feature type="non-terminal residue" evidence="1">
    <location>
        <position position="195"/>
    </location>
</feature>
<proteinExistence type="predicted"/>